<organism evidence="8">
    <name type="scientific">Aphanomyces stellatus</name>
    <dbReference type="NCBI Taxonomy" id="120398"/>
    <lineage>
        <taxon>Eukaryota</taxon>
        <taxon>Sar</taxon>
        <taxon>Stramenopiles</taxon>
        <taxon>Oomycota</taxon>
        <taxon>Saprolegniomycetes</taxon>
        <taxon>Saprolegniales</taxon>
        <taxon>Verrucalvaceae</taxon>
        <taxon>Aphanomyces</taxon>
    </lineage>
</organism>
<comment type="caution">
    <text evidence="8">The sequence shown here is derived from an EMBL/GenBank/DDBJ whole genome shotgun (WGS) entry which is preliminary data.</text>
</comment>
<dbReference type="GO" id="GO:0004066">
    <property type="term" value="F:asparagine synthase (glutamine-hydrolyzing) activity"/>
    <property type="evidence" value="ECO:0007669"/>
    <property type="project" value="InterPro"/>
</dbReference>
<dbReference type="OrthoDB" id="409189at2759"/>
<feature type="binding site" evidence="5">
    <location>
        <position position="95"/>
    </location>
    <ligand>
        <name>L-glutamine</name>
        <dbReference type="ChEBI" id="CHEBI:58359"/>
    </ligand>
</feature>
<feature type="site" description="Important for beta-aspartyl-AMP intermediate formation" evidence="6">
    <location>
        <position position="369"/>
    </location>
</feature>
<keyword evidence="2 5" id="KW-0547">Nucleotide-binding</keyword>
<dbReference type="InterPro" id="IPR006426">
    <property type="entry name" value="Asn_synth_AEB"/>
</dbReference>
<dbReference type="Pfam" id="PF00733">
    <property type="entry name" value="Asn_synthase"/>
    <property type="match status" value="1"/>
</dbReference>
<evidence type="ECO:0000256" key="5">
    <source>
        <dbReference type="PIRSR" id="PIRSR001589-2"/>
    </source>
</evidence>
<dbReference type="InterPro" id="IPR014729">
    <property type="entry name" value="Rossmann-like_a/b/a_fold"/>
</dbReference>
<dbReference type="PANTHER" id="PTHR43284:SF1">
    <property type="entry name" value="ASPARAGINE SYNTHETASE"/>
    <property type="match status" value="1"/>
</dbReference>
<dbReference type="Pfam" id="PF13537">
    <property type="entry name" value="GATase_7"/>
    <property type="match status" value="1"/>
</dbReference>
<accession>A0A6A4ZQR4</accession>
<dbReference type="AlphaFoldDB" id="A0A6A4ZQR4"/>
<evidence type="ECO:0000256" key="4">
    <source>
        <dbReference type="ARBA" id="ARBA00022962"/>
    </source>
</evidence>
<dbReference type="Gene3D" id="3.60.20.10">
    <property type="entry name" value="Glutamine Phosphoribosylpyrophosphate, subunit 1, domain 1"/>
    <property type="match status" value="1"/>
</dbReference>
<dbReference type="GO" id="GO:0005524">
    <property type="term" value="F:ATP binding"/>
    <property type="evidence" value="ECO:0007669"/>
    <property type="project" value="UniProtKB-KW"/>
</dbReference>
<dbReference type="PROSITE" id="PS51278">
    <property type="entry name" value="GATASE_TYPE_2"/>
    <property type="match status" value="1"/>
</dbReference>
<evidence type="ECO:0000313" key="8">
    <source>
        <dbReference type="EMBL" id="KAF0714529.1"/>
    </source>
</evidence>
<evidence type="ECO:0000256" key="2">
    <source>
        <dbReference type="ARBA" id="ARBA00022741"/>
    </source>
</evidence>
<keyword evidence="4" id="KW-0315">Glutamine amidotransferase</keyword>
<protein>
    <recommendedName>
        <fullName evidence="7">Glutamine amidotransferase type-2 domain-containing protein</fullName>
    </recommendedName>
</protein>
<dbReference type="InterPro" id="IPR029055">
    <property type="entry name" value="Ntn_hydrolases_N"/>
</dbReference>
<dbReference type="GO" id="GO:0006529">
    <property type="term" value="P:asparagine biosynthetic process"/>
    <property type="evidence" value="ECO:0007669"/>
    <property type="project" value="InterPro"/>
</dbReference>
<evidence type="ECO:0000256" key="3">
    <source>
        <dbReference type="ARBA" id="ARBA00022840"/>
    </source>
</evidence>
<sequence length="663" mass="73976">AYVDLSPNTSAPPPDLHAALDLLHHRGPDGQGVWTAPSVGLGHARLSIMDVQHGAQPMHDESDSVHAVVNGEFYDFEVIRADLAAKGHVFRTHSDSEILVHLYNEHGLNCVQHLQGEFAFVLYDSRRRRLVLCRDRYGVKPLYYTIVQNRLLVASEAKAFLAMGWTAQWDMASIADSGYFTDTRTLFQGVSKVRPSSYMTVSAFGTITTDVYFAPVYPDKRQVDVRSVDEMVEGVRSRLLAAVRSRLRSDVPVAIYLSGGVDSSSVLGMATSILRETDPTASLDAFTIAFSDKTFAGVKYDESPIAERTASHFGAKFHALRITQEALTDAFEDAVWHWEAPLNDFNGAAKFLLSRFVRDAGYKVVLTGEGSDEHFGGYPKLYPDFFREATAPPIMTEARRLEVLKKIEANSHVTYSRIGCVPMSYSDQGVNRRLLHNVSVHRILSCIFGLPSDLFLDKPPCGTNSCEALALGLTAVERELAHSTWHPFHTALCVATRTQLPNYLCTHLGDRSEMAHSVEGRVPFLDHRLTSYVDGLPPQVKLKVNAADGTITDKWILREAVKPFVTDEILHRPKVSFLAPPTEFDHDAVHWKKLKGRVTQEAVARLGWMDWAFVHATIDKFKSTNDRQAQNILNQVMSFIVLQERFNIPTFHGPTLTVAETPN</sequence>
<dbReference type="Gene3D" id="3.40.50.620">
    <property type="entry name" value="HUPs"/>
    <property type="match status" value="2"/>
</dbReference>
<dbReference type="SUPFAM" id="SSF56235">
    <property type="entry name" value="N-terminal nucleophile aminohydrolases (Ntn hydrolases)"/>
    <property type="match status" value="1"/>
</dbReference>
<dbReference type="InterPro" id="IPR001962">
    <property type="entry name" value="Asn_synthase"/>
</dbReference>
<dbReference type="InterPro" id="IPR033738">
    <property type="entry name" value="AsnB_N"/>
</dbReference>
<proteinExistence type="inferred from homology"/>
<dbReference type="InterPro" id="IPR051786">
    <property type="entry name" value="ASN_synthetase/amidase"/>
</dbReference>
<dbReference type="CDD" id="cd00712">
    <property type="entry name" value="AsnB"/>
    <property type="match status" value="1"/>
</dbReference>
<feature type="binding site" evidence="5">
    <location>
        <position position="288"/>
    </location>
    <ligand>
        <name>ATP</name>
        <dbReference type="ChEBI" id="CHEBI:30616"/>
    </ligand>
</feature>
<feature type="domain" description="Glutamine amidotransferase type-2" evidence="7">
    <location>
        <begin position="1"/>
        <end position="204"/>
    </location>
</feature>
<dbReference type="PANTHER" id="PTHR43284">
    <property type="entry name" value="ASPARAGINE SYNTHETASE (GLUTAMINE-HYDROLYZING)"/>
    <property type="match status" value="1"/>
</dbReference>
<dbReference type="EMBL" id="VJMH01000762">
    <property type="protein sequence ID" value="KAF0714529.1"/>
    <property type="molecule type" value="Genomic_DNA"/>
</dbReference>
<comment type="similarity">
    <text evidence="1">Belongs to the asparagine synthetase family.</text>
</comment>
<dbReference type="NCBIfam" id="TIGR01536">
    <property type="entry name" value="asn_synth_AEB"/>
    <property type="match status" value="1"/>
</dbReference>
<evidence type="ECO:0000256" key="6">
    <source>
        <dbReference type="PIRSR" id="PIRSR001589-3"/>
    </source>
</evidence>
<reference evidence="8" key="1">
    <citation type="submission" date="2019-06" db="EMBL/GenBank/DDBJ databases">
        <title>Genomics analysis of Aphanomyces spp. identifies a new class of oomycete effector associated with host adaptation.</title>
        <authorList>
            <person name="Gaulin E."/>
        </authorList>
    </citation>
    <scope>NUCLEOTIDE SEQUENCE</scope>
    <source>
        <strain evidence="8">CBS 578.67</strain>
    </source>
</reference>
<gene>
    <name evidence="8" type="ORF">As57867_003816</name>
</gene>
<feature type="non-terminal residue" evidence="8">
    <location>
        <position position="1"/>
    </location>
</feature>
<dbReference type="SUPFAM" id="SSF52402">
    <property type="entry name" value="Adenine nucleotide alpha hydrolases-like"/>
    <property type="match status" value="1"/>
</dbReference>
<dbReference type="InterPro" id="IPR017932">
    <property type="entry name" value="GATase_2_dom"/>
</dbReference>
<evidence type="ECO:0000256" key="1">
    <source>
        <dbReference type="ARBA" id="ARBA00005752"/>
    </source>
</evidence>
<dbReference type="GO" id="GO:0005829">
    <property type="term" value="C:cytosol"/>
    <property type="evidence" value="ECO:0007669"/>
    <property type="project" value="TreeGrafter"/>
</dbReference>
<keyword evidence="3 5" id="KW-0067">ATP-binding</keyword>
<evidence type="ECO:0000259" key="7">
    <source>
        <dbReference type="PROSITE" id="PS51278"/>
    </source>
</evidence>
<dbReference type="CDD" id="cd01991">
    <property type="entry name" value="Asn_synthase_B_C"/>
    <property type="match status" value="1"/>
</dbReference>
<name>A0A6A4ZQR4_9STRA</name>
<dbReference type="PIRSF" id="PIRSF001589">
    <property type="entry name" value="Asn_synthetase_glu-h"/>
    <property type="match status" value="1"/>
</dbReference>